<accession>A0ABR4B6D7</accession>
<protein>
    <submittedName>
        <fullName evidence="1">Uncharacterized protein</fullName>
    </submittedName>
</protein>
<sequence>MTCIVDLQQRWEQLKEIDDGENSSCLVEALLNEVGKLSEKLGDTEMQLEREKDTSGMYHRRFRATDMELKDKQKEMVILPSISHQ</sequence>
<proteinExistence type="predicted"/>
<comment type="caution">
    <text evidence="1">The sequence shown here is derived from an EMBL/GenBank/DDBJ whole genome shotgun (WGS) entry which is preliminary data.</text>
</comment>
<reference evidence="1 2" key="1">
    <citation type="submission" date="2024-09" db="EMBL/GenBank/DDBJ databases">
        <title>Rethinking Asexuality: The Enigmatic Case of Functional Sexual Genes in Lepraria (Stereocaulaceae).</title>
        <authorList>
            <person name="Doellman M."/>
            <person name="Sun Y."/>
            <person name="Barcenas-Pena A."/>
            <person name="Lumbsch H.T."/>
            <person name="Grewe F."/>
        </authorList>
    </citation>
    <scope>NUCLEOTIDE SEQUENCE [LARGE SCALE GENOMIC DNA]</scope>
    <source>
        <strain evidence="1 2">Grewe 0041</strain>
    </source>
</reference>
<dbReference type="EMBL" id="JBHFEH010000023">
    <property type="protein sequence ID" value="KAL2052983.1"/>
    <property type="molecule type" value="Genomic_DNA"/>
</dbReference>
<evidence type="ECO:0000313" key="2">
    <source>
        <dbReference type="Proteomes" id="UP001590951"/>
    </source>
</evidence>
<organism evidence="1 2">
    <name type="scientific">Lepraria finkii</name>
    <dbReference type="NCBI Taxonomy" id="1340010"/>
    <lineage>
        <taxon>Eukaryota</taxon>
        <taxon>Fungi</taxon>
        <taxon>Dikarya</taxon>
        <taxon>Ascomycota</taxon>
        <taxon>Pezizomycotina</taxon>
        <taxon>Lecanoromycetes</taxon>
        <taxon>OSLEUM clade</taxon>
        <taxon>Lecanoromycetidae</taxon>
        <taxon>Lecanorales</taxon>
        <taxon>Lecanorineae</taxon>
        <taxon>Stereocaulaceae</taxon>
        <taxon>Lepraria</taxon>
    </lineage>
</organism>
<gene>
    <name evidence="1" type="ORF">ABVK25_006620</name>
</gene>
<evidence type="ECO:0000313" key="1">
    <source>
        <dbReference type="EMBL" id="KAL2052983.1"/>
    </source>
</evidence>
<name>A0ABR4B6D7_9LECA</name>
<keyword evidence="2" id="KW-1185">Reference proteome</keyword>
<dbReference type="Proteomes" id="UP001590951">
    <property type="component" value="Unassembled WGS sequence"/>
</dbReference>